<organism evidence="1 2">
    <name type="scientific">Sphingobium indicum F2</name>
    <dbReference type="NCBI Taxonomy" id="1450518"/>
    <lineage>
        <taxon>Bacteria</taxon>
        <taxon>Pseudomonadati</taxon>
        <taxon>Pseudomonadota</taxon>
        <taxon>Alphaproteobacteria</taxon>
        <taxon>Sphingomonadales</taxon>
        <taxon>Sphingomonadaceae</taxon>
        <taxon>Sphingobium</taxon>
    </lineage>
</organism>
<gene>
    <name evidence="1" type="ORF">AL00_19960</name>
</gene>
<proteinExistence type="predicted"/>
<evidence type="ECO:0000313" key="2">
    <source>
        <dbReference type="Proteomes" id="UP000028135"/>
    </source>
</evidence>
<dbReference type="Proteomes" id="UP000028135">
    <property type="component" value="Unassembled WGS sequence"/>
</dbReference>
<dbReference type="EMBL" id="JANF02000093">
    <property type="protein sequence ID" value="KER34682.1"/>
    <property type="molecule type" value="Genomic_DNA"/>
</dbReference>
<reference evidence="1 2" key="1">
    <citation type="submission" date="2014-05" db="EMBL/GenBank/DDBJ databases">
        <title>Genome Announcement of Sphingobium lucknowense F2.</title>
        <authorList>
            <person name="Lal R."/>
            <person name="Negi V."/>
            <person name="Lata P."/>
            <person name="Sangwan N."/>
            <person name="Gupta S.K."/>
            <person name="Rao D.L.N."/>
            <person name="Das S."/>
        </authorList>
    </citation>
    <scope>NUCLEOTIDE SEQUENCE [LARGE SCALE GENOMIC DNA]</scope>
    <source>
        <strain evidence="1 2">F2</strain>
    </source>
</reference>
<accession>A0A8E0WP33</accession>
<comment type="caution">
    <text evidence="1">The sequence shown here is derived from an EMBL/GenBank/DDBJ whole genome shotgun (WGS) entry which is preliminary data.</text>
</comment>
<sequence>MGMKQKTKVLGDAAVKALIEKYDCPVPFHEVRTRLLGNIATPELSASPLQMIQDLWGGELPVFDSVDEANELIGALIDGLWNGLTRHQKRSQPFRLTRVSMDPTAANLGHYGLIRLEELDGFIEGLFNGHDIIDLPERAHGAIGQLAELRAMMGGICELVERDPNADDRTQLDTTFKHLRELTKIMETEIHETVLACTRARRQMLEGILTEKPTVH</sequence>
<name>A0A8E0WP33_9SPHN</name>
<evidence type="ECO:0000313" key="1">
    <source>
        <dbReference type="EMBL" id="KER34682.1"/>
    </source>
</evidence>
<dbReference type="AlphaFoldDB" id="A0A8E0WP33"/>
<protein>
    <submittedName>
        <fullName evidence="1">Uncharacterized protein</fullName>
    </submittedName>
</protein>